<dbReference type="InterPro" id="IPR035994">
    <property type="entry name" value="Nucleoside_phosphorylase_sf"/>
</dbReference>
<evidence type="ECO:0000313" key="3">
    <source>
        <dbReference type="Proteomes" id="UP000799640"/>
    </source>
</evidence>
<sequence length="172" mass="18477">MPLPVFHDPPHLLLVRPPHLRPRAMSARPQPYPLPSREPPTESQPANFVTKTAQSGVFARLTLNLQQPRRCSTKSTKPLPRDASDPSSYTLRRVGEHNTVIMVLGLTGTNSAASAVAQMKSTFTSVPFGVLVGIGGGVPSAKDDIRLGDVVVCQPSKDCGGVIQYDLGVKMK</sequence>
<reference evidence="2" key="1">
    <citation type="journal article" date="2020" name="Stud. Mycol.">
        <title>101 Dothideomycetes genomes: a test case for predicting lifestyles and emergence of pathogens.</title>
        <authorList>
            <person name="Haridas S."/>
            <person name="Albert R."/>
            <person name="Binder M."/>
            <person name="Bloem J."/>
            <person name="Labutti K."/>
            <person name="Salamov A."/>
            <person name="Andreopoulos B."/>
            <person name="Baker S."/>
            <person name="Barry K."/>
            <person name="Bills G."/>
            <person name="Bluhm B."/>
            <person name="Cannon C."/>
            <person name="Castanera R."/>
            <person name="Culley D."/>
            <person name="Daum C."/>
            <person name="Ezra D."/>
            <person name="Gonzalez J."/>
            <person name="Henrissat B."/>
            <person name="Kuo A."/>
            <person name="Liang C."/>
            <person name="Lipzen A."/>
            <person name="Lutzoni F."/>
            <person name="Magnuson J."/>
            <person name="Mondo S."/>
            <person name="Nolan M."/>
            <person name="Ohm R."/>
            <person name="Pangilinan J."/>
            <person name="Park H.-J."/>
            <person name="Ramirez L."/>
            <person name="Alfaro M."/>
            <person name="Sun H."/>
            <person name="Tritt A."/>
            <person name="Yoshinaga Y."/>
            <person name="Zwiers L.-H."/>
            <person name="Turgeon B."/>
            <person name="Goodwin S."/>
            <person name="Spatafora J."/>
            <person name="Crous P."/>
            <person name="Grigoriev I."/>
        </authorList>
    </citation>
    <scope>NUCLEOTIDE SEQUENCE</scope>
    <source>
        <strain evidence="2">CBS 262.69</strain>
    </source>
</reference>
<dbReference type="SUPFAM" id="SSF53167">
    <property type="entry name" value="Purine and uridine phosphorylases"/>
    <property type="match status" value="1"/>
</dbReference>
<dbReference type="GO" id="GO:0003824">
    <property type="term" value="F:catalytic activity"/>
    <property type="evidence" value="ECO:0007669"/>
    <property type="project" value="InterPro"/>
</dbReference>
<evidence type="ECO:0008006" key="4">
    <source>
        <dbReference type="Google" id="ProtNLM"/>
    </source>
</evidence>
<organism evidence="2 3">
    <name type="scientific">Trichodelitschia bisporula</name>
    <dbReference type="NCBI Taxonomy" id="703511"/>
    <lineage>
        <taxon>Eukaryota</taxon>
        <taxon>Fungi</taxon>
        <taxon>Dikarya</taxon>
        <taxon>Ascomycota</taxon>
        <taxon>Pezizomycotina</taxon>
        <taxon>Dothideomycetes</taxon>
        <taxon>Dothideomycetes incertae sedis</taxon>
        <taxon>Phaeotrichales</taxon>
        <taxon>Phaeotrichaceae</taxon>
        <taxon>Trichodelitschia</taxon>
    </lineage>
</organism>
<dbReference type="PANTHER" id="PTHR46082:SF11">
    <property type="entry name" value="AAA+ ATPASE DOMAIN-CONTAINING PROTEIN-RELATED"/>
    <property type="match status" value="1"/>
</dbReference>
<protein>
    <recommendedName>
        <fullName evidence="4">Nucleoside phosphorylase domain-containing protein</fullName>
    </recommendedName>
</protein>
<name>A0A6G1HII5_9PEZI</name>
<dbReference type="PANTHER" id="PTHR46082">
    <property type="entry name" value="ATP/GTP-BINDING PROTEIN-RELATED"/>
    <property type="match status" value="1"/>
</dbReference>
<dbReference type="GO" id="GO:0009116">
    <property type="term" value="P:nucleoside metabolic process"/>
    <property type="evidence" value="ECO:0007669"/>
    <property type="project" value="InterPro"/>
</dbReference>
<proteinExistence type="predicted"/>
<feature type="region of interest" description="Disordered" evidence="1">
    <location>
        <begin position="67"/>
        <end position="87"/>
    </location>
</feature>
<dbReference type="EMBL" id="ML996710">
    <property type="protein sequence ID" value="KAF2395820.1"/>
    <property type="molecule type" value="Genomic_DNA"/>
</dbReference>
<accession>A0A6G1HII5</accession>
<dbReference type="AlphaFoldDB" id="A0A6G1HII5"/>
<gene>
    <name evidence="2" type="ORF">EJ06DRAFT_255200</name>
</gene>
<keyword evidence="3" id="KW-1185">Reference proteome</keyword>
<dbReference type="Gene3D" id="3.40.50.1580">
    <property type="entry name" value="Nucleoside phosphorylase domain"/>
    <property type="match status" value="1"/>
</dbReference>
<feature type="region of interest" description="Disordered" evidence="1">
    <location>
        <begin position="17"/>
        <end position="45"/>
    </location>
</feature>
<dbReference type="OrthoDB" id="1577640at2759"/>
<evidence type="ECO:0000313" key="2">
    <source>
        <dbReference type="EMBL" id="KAF2395820.1"/>
    </source>
</evidence>
<evidence type="ECO:0000256" key="1">
    <source>
        <dbReference type="SAM" id="MobiDB-lite"/>
    </source>
</evidence>
<dbReference type="Proteomes" id="UP000799640">
    <property type="component" value="Unassembled WGS sequence"/>
</dbReference>
<feature type="compositionally biased region" description="Polar residues" evidence="1">
    <location>
        <begin position="67"/>
        <end position="76"/>
    </location>
</feature>
<dbReference type="InterPro" id="IPR053137">
    <property type="entry name" value="NLR-like"/>
</dbReference>